<reference evidence="3" key="1">
    <citation type="journal article" date="2010" name="Genome Biol.">
        <title>Genome sequence of the necrotrophic plant pathogen Pythium ultimum reveals original pathogenicity mechanisms and effector repertoire.</title>
        <authorList>
            <person name="Levesque C.A."/>
            <person name="Brouwer H."/>
            <person name="Cano L."/>
            <person name="Hamilton J.P."/>
            <person name="Holt C."/>
            <person name="Huitema E."/>
            <person name="Raffaele S."/>
            <person name="Robideau G.P."/>
            <person name="Thines M."/>
            <person name="Win J."/>
            <person name="Zerillo M.M."/>
            <person name="Beakes G.W."/>
            <person name="Boore J.L."/>
            <person name="Busam D."/>
            <person name="Dumas B."/>
            <person name="Ferriera S."/>
            <person name="Fuerstenberg S.I."/>
            <person name="Gachon C.M."/>
            <person name="Gaulin E."/>
            <person name="Govers F."/>
            <person name="Grenville-Briggs L."/>
            <person name="Horner N."/>
            <person name="Hostetler J."/>
            <person name="Jiang R.H."/>
            <person name="Johnson J."/>
            <person name="Krajaejun T."/>
            <person name="Lin H."/>
            <person name="Meijer H.J."/>
            <person name="Moore B."/>
            <person name="Morris P."/>
            <person name="Phuntmart V."/>
            <person name="Puiu D."/>
            <person name="Shetty J."/>
            <person name="Stajich J.E."/>
            <person name="Tripathy S."/>
            <person name="Wawra S."/>
            <person name="van West P."/>
            <person name="Whitty B.R."/>
            <person name="Coutinho P.M."/>
            <person name="Henrissat B."/>
            <person name="Martin F."/>
            <person name="Thomas P.D."/>
            <person name="Tyler B.M."/>
            <person name="De Vries R.P."/>
            <person name="Kamoun S."/>
            <person name="Yandell M."/>
            <person name="Tisserat N."/>
            <person name="Buell C.R."/>
        </authorList>
    </citation>
    <scope>NUCLEOTIDE SEQUENCE</scope>
    <source>
        <strain evidence="3">DAOM:BR144</strain>
    </source>
</reference>
<feature type="compositionally biased region" description="Polar residues" evidence="1">
    <location>
        <begin position="302"/>
        <end position="314"/>
    </location>
</feature>
<dbReference type="eggNOG" id="ENOG502SJGQ">
    <property type="taxonomic scope" value="Eukaryota"/>
</dbReference>
<dbReference type="EMBL" id="GL376622">
    <property type="status" value="NOT_ANNOTATED_CDS"/>
    <property type="molecule type" value="Genomic_DNA"/>
</dbReference>
<reference evidence="3" key="2">
    <citation type="submission" date="2010-04" db="EMBL/GenBank/DDBJ databases">
        <authorList>
            <person name="Buell R."/>
            <person name="Hamilton J."/>
            <person name="Hostetler J."/>
        </authorList>
    </citation>
    <scope>NUCLEOTIDE SEQUENCE [LARGE SCALE GENOMIC DNA]</scope>
    <source>
        <strain evidence="3">DAOM:BR144</strain>
    </source>
</reference>
<evidence type="ECO:0000313" key="2">
    <source>
        <dbReference type="EnsemblProtists" id="PYU1_T009348"/>
    </source>
</evidence>
<feature type="region of interest" description="Disordered" evidence="1">
    <location>
        <begin position="488"/>
        <end position="516"/>
    </location>
</feature>
<reference evidence="2" key="3">
    <citation type="submission" date="2015-02" db="UniProtKB">
        <authorList>
            <consortium name="EnsemblProtists"/>
        </authorList>
    </citation>
    <scope>IDENTIFICATION</scope>
    <source>
        <strain evidence="2">DAOM BR144</strain>
    </source>
</reference>
<feature type="compositionally biased region" description="Basic and acidic residues" evidence="1">
    <location>
        <begin position="557"/>
        <end position="571"/>
    </location>
</feature>
<sequence>MTVGAGGDGTSAGGRYPVFDGSTDFNLWRARLENELLRFHLLGYIVVEGYDGSQPFLYNNEEIPPKCAMVVDDDDTTEDEAPSVFIKNEPMRINDVASAHLTNSRKRAKRTQYMRPGRLDRLEVIRERAEAMSILQRYLHPEVERAILGKNIYDSWTTLCGIYENRSSCDFYMTHRMLHSMELGEKKDESARDFISRLEMTMEQYARITGIQLTDPFRSMILANALPATWEPLLNMWKAFKTYIPYNELVGNVCYEHNRKLLIQETEVASVQPLLEKQNAVPKETRAAMTSQETLLVVNTSVASTSQQSPRSPYTSATVAKVSSKSVQEESKHVQRDSRDENHEAKKKVGQDDKQSEKTNHHDKHESKRDERRGTKRDDRHDARDYHKRDDKTEDRRYEARDYDRKGYNRDYIANREEREKFNTCYYCFKYGHSFRTCWFLRVDIENDTFRDNKKRYSATVSKERTPFMVEKIVKYVEEVRQDRGDRSISEIARTPSRSYSQRANMRSKSSFREESTHSYAKSYQYERSKEQPVSTGLVDTSSLSYSELAAVRSKSSYREHSHVSEQEQHGGVHRHPLSQSNGYAPDFDRCRKRSRSVYGGDDETDEKARLRDPRSRSVFRSTELPTPRDTRSRSEFRN</sequence>
<feature type="compositionally biased region" description="Basic and acidic residues" evidence="1">
    <location>
        <begin position="607"/>
        <end position="616"/>
    </location>
</feature>
<evidence type="ECO:0000313" key="3">
    <source>
        <dbReference type="Proteomes" id="UP000019132"/>
    </source>
</evidence>
<feature type="compositionally biased region" description="Low complexity" evidence="1">
    <location>
        <begin position="315"/>
        <end position="326"/>
    </location>
</feature>
<dbReference type="VEuPathDB" id="FungiDB:PYU1_G009330"/>
<keyword evidence="3" id="KW-1185">Reference proteome</keyword>
<feature type="compositionally biased region" description="Polar residues" evidence="1">
    <location>
        <begin position="496"/>
        <end position="509"/>
    </location>
</feature>
<dbReference type="HOGENOM" id="CLU_028784_0_0_1"/>
<dbReference type="InParanoid" id="K3WWK0"/>
<feature type="compositionally biased region" description="Basic and acidic residues" evidence="1">
    <location>
        <begin position="627"/>
        <end position="639"/>
    </location>
</feature>
<feature type="region of interest" description="Disordered" evidence="1">
    <location>
        <begin position="302"/>
        <end position="399"/>
    </location>
</feature>
<dbReference type="Proteomes" id="UP000019132">
    <property type="component" value="Unassembled WGS sequence"/>
</dbReference>
<protein>
    <submittedName>
        <fullName evidence="2">Uncharacterized protein</fullName>
    </submittedName>
</protein>
<feature type="compositionally biased region" description="Basic and acidic residues" evidence="1">
    <location>
        <begin position="327"/>
        <end position="399"/>
    </location>
</feature>
<organism evidence="2 3">
    <name type="scientific">Globisporangium ultimum (strain ATCC 200006 / CBS 805.95 / DAOM BR144)</name>
    <name type="common">Pythium ultimum</name>
    <dbReference type="NCBI Taxonomy" id="431595"/>
    <lineage>
        <taxon>Eukaryota</taxon>
        <taxon>Sar</taxon>
        <taxon>Stramenopiles</taxon>
        <taxon>Oomycota</taxon>
        <taxon>Peronosporomycetes</taxon>
        <taxon>Pythiales</taxon>
        <taxon>Pythiaceae</taxon>
        <taxon>Globisporangium</taxon>
    </lineage>
</organism>
<dbReference type="EnsemblProtists" id="PYU1_T009348">
    <property type="protein sequence ID" value="PYU1_T009348"/>
    <property type="gene ID" value="PYU1_G009330"/>
</dbReference>
<name>K3WWK0_GLOUD</name>
<evidence type="ECO:0000256" key="1">
    <source>
        <dbReference type="SAM" id="MobiDB-lite"/>
    </source>
</evidence>
<dbReference type="AlphaFoldDB" id="K3WWK0"/>
<feature type="region of interest" description="Disordered" evidence="1">
    <location>
        <begin position="557"/>
        <end position="639"/>
    </location>
</feature>
<proteinExistence type="predicted"/>
<accession>K3WWK0</accession>